<dbReference type="GO" id="GO:0006360">
    <property type="term" value="P:transcription by RNA polymerase I"/>
    <property type="evidence" value="ECO:0007669"/>
    <property type="project" value="TreeGrafter"/>
</dbReference>
<feature type="compositionally biased region" description="Low complexity" evidence="2">
    <location>
        <begin position="236"/>
        <end position="250"/>
    </location>
</feature>
<organism evidence="3 4">
    <name type="scientific">Nicotiana sylvestris</name>
    <name type="common">Wood tobacco</name>
    <name type="synonym">South American tobacco</name>
    <dbReference type="NCBI Taxonomy" id="4096"/>
    <lineage>
        <taxon>Eukaryota</taxon>
        <taxon>Viridiplantae</taxon>
        <taxon>Streptophyta</taxon>
        <taxon>Embryophyta</taxon>
        <taxon>Tracheophyta</taxon>
        <taxon>Spermatophyta</taxon>
        <taxon>Magnoliopsida</taxon>
        <taxon>eudicotyledons</taxon>
        <taxon>Gunneridae</taxon>
        <taxon>Pentapetalae</taxon>
        <taxon>asterids</taxon>
        <taxon>lamiids</taxon>
        <taxon>Solanales</taxon>
        <taxon>Solanaceae</taxon>
        <taxon>Nicotianoideae</taxon>
        <taxon>Nicotianeae</taxon>
        <taxon>Nicotiana</taxon>
    </lineage>
</organism>
<dbReference type="GO" id="GO:0006334">
    <property type="term" value="P:nucleosome assembly"/>
    <property type="evidence" value="ECO:0007669"/>
    <property type="project" value="TreeGrafter"/>
</dbReference>
<keyword evidence="3" id="KW-1185">Reference proteome</keyword>
<dbReference type="Proteomes" id="UP000189701">
    <property type="component" value="Unplaced"/>
</dbReference>
<keyword evidence="1" id="KW-0175">Coiled coil</keyword>
<accession>A0A1U7XG54</accession>
<feature type="compositionally biased region" description="Low complexity" evidence="2">
    <location>
        <begin position="203"/>
        <end position="213"/>
    </location>
</feature>
<feature type="region of interest" description="Disordered" evidence="2">
    <location>
        <begin position="165"/>
        <end position="330"/>
    </location>
</feature>
<dbReference type="PANTHER" id="PTHR22691:SF8">
    <property type="entry name" value="PROTEIN SPT2 HOMOLOG"/>
    <property type="match status" value="1"/>
</dbReference>
<sequence length="386" mass="43880">MHGYERDEYEELDEYEEEGEEQEEDEEGEEEYEEEEPQQPPQELLEYLELRQRLKEDIRKQRKKELGSVNGRSTEIKKALPRDNYGSFFGPSQPVIPQRVIQESKLLLENPNLAAKVLKSNHALKTKVQMLKSTRDYSFLLSDDAELPASIKRFFGDVEDARLSLPPSSKQSLSNTRRKLLNDREVRKPIPGSSQMQPKLLTQKSVSVSKQSQLALDLRKQLSSSKGSGPDRPLRPKVVPPKVIGVPNGKRVSTPGVKSTVPALHKPTPSKLQPSIPRQSLAQKKELLQSGKSKGISNQAVPSSKSKRMMQKQAMPSSKSQIKQLPPKSAIRSLEDRCPARKPMRHDEEGDGAEAISMIRRMFGYNPNRYQDDDDTLIWRLILMTY</sequence>
<dbReference type="GO" id="GO:0003677">
    <property type="term" value="F:DNA binding"/>
    <property type="evidence" value="ECO:0007669"/>
    <property type="project" value="TreeGrafter"/>
</dbReference>
<reference evidence="3" key="1">
    <citation type="journal article" date="2013" name="Genome Biol.">
        <title>Reference genomes and transcriptomes of Nicotiana sylvestris and Nicotiana tomentosiformis.</title>
        <authorList>
            <person name="Sierro N."/>
            <person name="Battey J.N."/>
            <person name="Ouadi S."/>
            <person name="Bovet L."/>
            <person name="Goepfert S."/>
            <person name="Bakaher N."/>
            <person name="Peitsch M.C."/>
            <person name="Ivanov N.V."/>
        </authorList>
    </citation>
    <scope>NUCLEOTIDE SEQUENCE [LARGE SCALE GENOMIC DNA]</scope>
</reference>
<evidence type="ECO:0000313" key="3">
    <source>
        <dbReference type="Proteomes" id="UP000189701"/>
    </source>
</evidence>
<name>A0A1U7XG54_NICSY</name>
<feature type="compositionally biased region" description="Acidic residues" evidence="2">
    <location>
        <begin position="7"/>
        <end position="37"/>
    </location>
</feature>
<feature type="compositionally biased region" description="Polar residues" evidence="2">
    <location>
        <begin position="314"/>
        <end position="323"/>
    </location>
</feature>
<protein>
    <submittedName>
        <fullName evidence="4">Histone H3.v1-like isoform X4</fullName>
    </submittedName>
</protein>
<reference evidence="4" key="2">
    <citation type="submission" date="2025-08" db="UniProtKB">
        <authorList>
            <consortium name="RefSeq"/>
        </authorList>
    </citation>
    <scope>IDENTIFICATION</scope>
    <source>
        <tissue evidence="4">Leaf</tissue>
    </source>
</reference>
<evidence type="ECO:0000313" key="4">
    <source>
        <dbReference type="RefSeq" id="XP_009791047.1"/>
    </source>
</evidence>
<dbReference type="GO" id="GO:0005730">
    <property type="term" value="C:nucleolus"/>
    <property type="evidence" value="ECO:0007669"/>
    <property type="project" value="TreeGrafter"/>
</dbReference>
<dbReference type="RefSeq" id="XP_009791047.1">
    <property type="nucleotide sequence ID" value="XM_009792745.1"/>
</dbReference>
<feature type="compositionally biased region" description="Polar residues" evidence="2">
    <location>
        <begin position="270"/>
        <end position="282"/>
    </location>
</feature>
<proteinExistence type="predicted"/>
<feature type="compositionally biased region" description="Polar residues" evidence="2">
    <location>
        <begin position="192"/>
        <end position="202"/>
    </location>
</feature>
<dbReference type="AlphaFoldDB" id="A0A1U7XG54"/>
<feature type="region of interest" description="Disordered" evidence="2">
    <location>
        <begin position="1"/>
        <end position="42"/>
    </location>
</feature>
<evidence type="ECO:0000256" key="2">
    <source>
        <dbReference type="SAM" id="MobiDB-lite"/>
    </source>
</evidence>
<dbReference type="PANTHER" id="PTHR22691">
    <property type="entry name" value="YEAST SPT2-RELATED"/>
    <property type="match status" value="1"/>
</dbReference>
<dbReference type="GO" id="GO:0042393">
    <property type="term" value="F:histone binding"/>
    <property type="evidence" value="ECO:0007669"/>
    <property type="project" value="TreeGrafter"/>
</dbReference>
<evidence type="ECO:0000256" key="1">
    <source>
        <dbReference type="ARBA" id="ARBA00023054"/>
    </source>
</evidence>
<feature type="compositionally biased region" description="Polar residues" evidence="2">
    <location>
        <begin position="290"/>
        <end position="304"/>
    </location>
</feature>
<gene>
    <name evidence="4" type="primary">LOC104238399</name>
</gene>
<feature type="compositionally biased region" description="Low complexity" evidence="2">
    <location>
        <begin position="165"/>
        <end position="174"/>
    </location>
</feature>